<evidence type="ECO:0000259" key="5">
    <source>
        <dbReference type="Pfam" id="PF00496"/>
    </source>
</evidence>
<dbReference type="PANTHER" id="PTHR30290">
    <property type="entry name" value="PERIPLASMIC BINDING COMPONENT OF ABC TRANSPORTER"/>
    <property type="match status" value="1"/>
</dbReference>
<dbReference type="GO" id="GO:0030313">
    <property type="term" value="C:cell envelope"/>
    <property type="evidence" value="ECO:0007669"/>
    <property type="project" value="UniProtKB-SubCell"/>
</dbReference>
<comment type="similarity">
    <text evidence="2">Belongs to the bacterial solute-binding protein 5 family.</text>
</comment>
<dbReference type="GO" id="GO:0042597">
    <property type="term" value="C:periplasmic space"/>
    <property type="evidence" value="ECO:0007669"/>
    <property type="project" value="UniProtKB-ARBA"/>
</dbReference>
<gene>
    <name evidence="6" type="ORF">METZ01_LOCUS62869</name>
</gene>
<proteinExistence type="inferred from homology"/>
<evidence type="ECO:0000256" key="4">
    <source>
        <dbReference type="ARBA" id="ARBA00022729"/>
    </source>
</evidence>
<dbReference type="Pfam" id="PF00496">
    <property type="entry name" value="SBP_bac_5"/>
    <property type="match status" value="1"/>
</dbReference>
<dbReference type="Gene3D" id="3.10.105.10">
    <property type="entry name" value="Dipeptide-binding Protein, Domain 3"/>
    <property type="match status" value="1"/>
</dbReference>
<comment type="subcellular location">
    <subcellularLocation>
        <location evidence="1">Cell envelope</location>
    </subcellularLocation>
</comment>
<dbReference type="GO" id="GO:0043190">
    <property type="term" value="C:ATP-binding cassette (ABC) transporter complex"/>
    <property type="evidence" value="ECO:0007669"/>
    <property type="project" value="InterPro"/>
</dbReference>
<sequence length="511" mass="56724">MKINNILNFTKASMLSVGIAICVAVSAPIYAAELKVQVQSDFGQLDPAFWASQSDRNVIHAIYPKLIEFKSSKNWEWQLSSAESIEQIDDLTIKFTLKPGLMWTNGYGEVTAEDVEYSFERFTNEDLAAPNAGDWSPLKDVEVLDKYSGLIHLKEPFAPIWWSTLPYTGGAILSKKAMEEMGGKFTTDPKVTAGPYKIESWEQGQRTILVAHDGWNGEAPAFDRLELIPINDPKLAEVAFQAGQVDITQVAISSVPGMQASLTDDELLEVRPSADYFWLGLNAENPDLKDARVREAIKKAIDVEAIIEGAYFGIPERSTGLVAPGLIGHREEAQPARDVAGAKALLADAGITSLNLELELQNSTDEQTAGLIIQANLAEIGVNVQLNVHESGTFWSLGDEKGVNMQMTLKTFTSPPDPAWSTQWFLEGQAGIWNWEWFKNAEYEKLHYAALSETDFGKRADMYEQMQELMDESHSFVWLIHPPLARVYKSSINPGLMPNGDYKLQDFAPAN</sequence>
<dbReference type="EMBL" id="UINC01003880">
    <property type="protein sequence ID" value="SVA10015.1"/>
    <property type="molecule type" value="Genomic_DNA"/>
</dbReference>
<dbReference type="InterPro" id="IPR030678">
    <property type="entry name" value="Peptide/Ni-bd"/>
</dbReference>
<evidence type="ECO:0000313" key="6">
    <source>
        <dbReference type="EMBL" id="SVA10015.1"/>
    </source>
</evidence>
<dbReference type="GO" id="GO:0015833">
    <property type="term" value="P:peptide transport"/>
    <property type="evidence" value="ECO:0007669"/>
    <property type="project" value="TreeGrafter"/>
</dbReference>
<name>A0A381T1B3_9ZZZZ</name>
<evidence type="ECO:0000256" key="1">
    <source>
        <dbReference type="ARBA" id="ARBA00004196"/>
    </source>
</evidence>
<dbReference type="PANTHER" id="PTHR30290:SF10">
    <property type="entry name" value="PERIPLASMIC OLIGOPEPTIDE-BINDING PROTEIN-RELATED"/>
    <property type="match status" value="1"/>
</dbReference>
<dbReference type="Gene3D" id="3.40.190.10">
    <property type="entry name" value="Periplasmic binding protein-like II"/>
    <property type="match status" value="1"/>
</dbReference>
<dbReference type="InterPro" id="IPR039424">
    <property type="entry name" value="SBP_5"/>
</dbReference>
<feature type="domain" description="Solute-binding protein family 5" evidence="5">
    <location>
        <begin position="82"/>
        <end position="429"/>
    </location>
</feature>
<accession>A0A381T1B3</accession>
<dbReference type="SUPFAM" id="SSF53850">
    <property type="entry name" value="Periplasmic binding protein-like II"/>
    <property type="match status" value="1"/>
</dbReference>
<dbReference type="AlphaFoldDB" id="A0A381T1B3"/>
<reference evidence="6" key="1">
    <citation type="submission" date="2018-05" db="EMBL/GenBank/DDBJ databases">
        <authorList>
            <person name="Lanie J.A."/>
            <person name="Ng W.-L."/>
            <person name="Kazmierczak K.M."/>
            <person name="Andrzejewski T.M."/>
            <person name="Davidsen T.M."/>
            <person name="Wayne K.J."/>
            <person name="Tettelin H."/>
            <person name="Glass J.I."/>
            <person name="Rusch D."/>
            <person name="Podicherti R."/>
            <person name="Tsui H.-C.T."/>
            <person name="Winkler M.E."/>
        </authorList>
    </citation>
    <scope>NUCLEOTIDE SEQUENCE</scope>
</reference>
<evidence type="ECO:0000256" key="2">
    <source>
        <dbReference type="ARBA" id="ARBA00005695"/>
    </source>
</evidence>
<evidence type="ECO:0000256" key="3">
    <source>
        <dbReference type="ARBA" id="ARBA00022448"/>
    </source>
</evidence>
<keyword evidence="3" id="KW-0813">Transport</keyword>
<dbReference type="GO" id="GO:1904680">
    <property type="term" value="F:peptide transmembrane transporter activity"/>
    <property type="evidence" value="ECO:0007669"/>
    <property type="project" value="TreeGrafter"/>
</dbReference>
<dbReference type="InterPro" id="IPR000914">
    <property type="entry name" value="SBP_5_dom"/>
</dbReference>
<keyword evidence="4" id="KW-0732">Signal</keyword>
<dbReference type="PIRSF" id="PIRSF002741">
    <property type="entry name" value="MppA"/>
    <property type="match status" value="1"/>
</dbReference>
<protein>
    <recommendedName>
        <fullName evidence="5">Solute-binding protein family 5 domain-containing protein</fullName>
    </recommendedName>
</protein>
<organism evidence="6">
    <name type="scientific">marine metagenome</name>
    <dbReference type="NCBI Taxonomy" id="408172"/>
    <lineage>
        <taxon>unclassified sequences</taxon>
        <taxon>metagenomes</taxon>
        <taxon>ecological metagenomes</taxon>
    </lineage>
</organism>